<dbReference type="AlphaFoldDB" id="A0A8S1MJA9"/>
<protein>
    <submittedName>
        <fullName evidence="1">Uncharacterized protein</fullName>
    </submittedName>
</protein>
<organism evidence="1 2">
    <name type="scientific">Paramecium sonneborni</name>
    <dbReference type="NCBI Taxonomy" id="65129"/>
    <lineage>
        <taxon>Eukaryota</taxon>
        <taxon>Sar</taxon>
        <taxon>Alveolata</taxon>
        <taxon>Ciliophora</taxon>
        <taxon>Intramacronucleata</taxon>
        <taxon>Oligohymenophorea</taxon>
        <taxon>Peniculida</taxon>
        <taxon>Parameciidae</taxon>
        <taxon>Paramecium</taxon>
    </lineage>
</organism>
<accession>A0A8S1MJA9</accession>
<reference evidence="1" key="1">
    <citation type="submission" date="2021-01" db="EMBL/GenBank/DDBJ databases">
        <authorList>
            <consortium name="Genoscope - CEA"/>
            <person name="William W."/>
        </authorList>
    </citation>
    <scope>NUCLEOTIDE SEQUENCE</scope>
</reference>
<comment type="caution">
    <text evidence="1">The sequence shown here is derived from an EMBL/GenBank/DDBJ whole genome shotgun (WGS) entry which is preliminary data.</text>
</comment>
<dbReference type="EMBL" id="CAJJDN010000033">
    <property type="protein sequence ID" value="CAD8075224.1"/>
    <property type="molecule type" value="Genomic_DNA"/>
</dbReference>
<name>A0A8S1MJA9_9CILI</name>
<evidence type="ECO:0000313" key="2">
    <source>
        <dbReference type="Proteomes" id="UP000692954"/>
    </source>
</evidence>
<proteinExistence type="predicted"/>
<keyword evidence="2" id="KW-1185">Reference proteome</keyword>
<gene>
    <name evidence="1" type="ORF">PSON_ATCC_30995.1.T0330119</name>
</gene>
<sequence length="148" mass="18544">MISIKQNNNFIIINKRQINQKRRDLICLCMDLIQQDKNQERFIKHKQMEVIQNWNWQTQWIHLVKVQVQVQDQRINHGIRCLNYQEEKRHYLDYHQYQHEVIINLQHYISLMKQIQPKIIRMYLQLQIQLKIELKCLVYCYQFMQQYV</sequence>
<dbReference type="Proteomes" id="UP000692954">
    <property type="component" value="Unassembled WGS sequence"/>
</dbReference>
<evidence type="ECO:0000313" key="1">
    <source>
        <dbReference type="EMBL" id="CAD8075224.1"/>
    </source>
</evidence>